<dbReference type="RefSeq" id="WP_009851760.1">
    <property type="nucleotide sequence ID" value="NZ_DS022295.1"/>
</dbReference>
<keyword evidence="1" id="KW-1133">Transmembrane helix</keyword>
<dbReference type="PANTHER" id="PTHR23150">
    <property type="entry name" value="SULFATASE MODIFYING FACTOR 1, 2"/>
    <property type="match status" value="1"/>
</dbReference>
<dbReference type="Gene3D" id="3.90.1580.10">
    <property type="entry name" value="paralog of FGE (formylglycine-generating enzyme)"/>
    <property type="match status" value="1"/>
</dbReference>
<evidence type="ECO:0000313" key="3">
    <source>
        <dbReference type="EMBL" id="EAU53366.1"/>
    </source>
</evidence>
<keyword evidence="1" id="KW-0472">Membrane</keyword>
<dbReference type="HOGENOM" id="CLU_012431_0_0_0"/>
<dbReference type="GO" id="GO:0120147">
    <property type="term" value="F:formylglycine-generating oxidase activity"/>
    <property type="evidence" value="ECO:0007669"/>
    <property type="project" value="TreeGrafter"/>
</dbReference>
<feature type="domain" description="Sulfatase-modifying factor enzyme-like" evidence="2">
    <location>
        <begin position="105"/>
        <end position="337"/>
    </location>
</feature>
<name>Q0EVR0_9PROT</name>
<dbReference type="InParanoid" id="Q0EVR0"/>
<reference evidence="3 4" key="1">
    <citation type="submission" date="2006-09" db="EMBL/GenBank/DDBJ databases">
        <authorList>
            <person name="Emerson D."/>
            <person name="Ferriera S."/>
            <person name="Johnson J."/>
            <person name="Kravitz S."/>
            <person name="Halpern A."/>
            <person name="Remington K."/>
            <person name="Beeson K."/>
            <person name="Tran B."/>
            <person name="Rogers Y.-H."/>
            <person name="Friedman R."/>
            <person name="Venter J.C."/>
        </authorList>
    </citation>
    <scope>NUCLEOTIDE SEQUENCE [LARGE SCALE GENOMIC DNA]</scope>
    <source>
        <strain evidence="3 4">PV-1</strain>
    </source>
</reference>
<proteinExistence type="predicted"/>
<accession>Q0EVR0</accession>
<dbReference type="SUPFAM" id="SSF56436">
    <property type="entry name" value="C-type lectin-like"/>
    <property type="match status" value="1"/>
</dbReference>
<dbReference type="eggNOG" id="COG1262">
    <property type="taxonomic scope" value="Bacteria"/>
</dbReference>
<organism evidence="3 4">
    <name type="scientific">Mariprofundus ferrooxydans PV-1</name>
    <dbReference type="NCBI Taxonomy" id="314345"/>
    <lineage>
        <taxon>Bacteria</taxon>
        <taxon>Pseudomonadati</taxon>
        <taxon>Pseudomonadota</taxon>
        <taxon>Candidatius Mariprofundia</taxon>
        <taxon>Mariprofundales</taxon>
        <taxon>Mariprofundaceae</taxon>
        <taxon>Mariprofundus</taxon>
    </lineage>
</organism>
<comment type="caution">
    <text evidence="3">The sequence shown here is derived from an EMBL/GenBank/DDBJ whole genome shotgun (WGS) entry which is preliminary data.</text>
</comment>
<keyword evidence="1" id="KW-0812">Transmembrane</keyword>
<dbReference type="PANTHER" id="PTHR23150:SF19">
    <property type="entry name" value="FORMYLGLYCINE-GENERATING ENZYME"/>
    <property type="match status" value="1"/>
</dbReference>
<dbReference type="OrthoDB" id="5292923at2"/>
<dbReference type="InterPro" id="IPR016187">
    <property type="entry name" value="CTDL_fold"/>
</dbReference>
<dbReference type="AlphaFoldDB" id="Q0EVR0"/>
<dbReference type="EMBL" id="AATS01000027">
    <property type="protein sequence ID" value="EAU53366.1"/>
    <property type="molecule type" value="Genomic_DNA"/>
</dbReference>
<dbReference type="Pfam" id="PF03781">
    <property type="entry name" value="FGE-sulfatase"/>
    <property type="match status" value="1"/>
</dbReference>
<evidence type="ECO:0000313" key="4">
    <source>
        <dbReference type="Proteomes" id="UP000005297"/>
    </source>
</evidence>
<dbReference type="InterPro" id="IPR042095">
    <property type="entry name" value="SUMF_sf"/>
</dbReference>
<dbReference type="InterPro" id="IPR051043">
    <property type="entry name" value="Sulfatase_Mod_Factor_Kinase"/>
</dbReference>
<evidence type="ECO:0000259" key="2">
    <source>
        <dbReference type="Pfam" id="PF03781"/>
    </source>
</evidence>
<gene>
    <name evidence="3" type="ORF">SPV1_07366</name>
</gene>
<keyword evidence="4" id="KW-1185">Reference proteome</keyword>
<dbReference type="Proteomes" id="UP000005297">
    <property type="component" value="Unassembled WGS sequence"/>
</dbReference>
<evidence type="ECO:0000256" key="1">
    <source>
        <dbReference type="SAM" id="Phobius"/>
    </source>
</evidence>
<feature type="transmembrane region" description="Helical" evidence="1">
    <location>
        <begin position="16"/>
        <end position="38"/>
    </location>
</feature>
<sequence>MKRPQLTPQQKRRRKSLLMATLITCIAVAMIGGSLHVMELGSMRMNEMQAKSSYEPADMKQHIRAAGEELHMQAEHEQRGGNTATYTVGEAAALLSDEQWTDLAWMITVPAGVFTMGSDDPRTNEANRPAHKVRMPAFKIDKYLVTQAQYARFVAAKHYRPPLNWEGGHIPPGMAMHPVTMVSWYNARDYCSWAGKRLPTEAEWEKAARGTDARRWPWGNAMNPNNLNTYYKVRHTSPVNQYPQGASPYGLLDMAGNVQQWVADQFTPYPGTDAKQEVFAPKALDPNYQRGSDEKEELIYRVMRGGSWKSDPLSTTTYHRNYAMPNYASDFFGFRCAMDIEPGKE</sequence>
<protein>
    <recommendedName>
        <fullName evidence="2">Sulfatase-modifying factor enzyme-like domain-containing protein</fullName>
    </recommendedName>
</protein>
<dbReference type="STRING" id="314344.AL013_08235"/>
<dbReference type="InterPro" id="IPR005532">
    <property type="entry name" value="SUMF_dom"/>
</dbReference>